<dbReference type="PANTHER" id="PTHR19304">
    <property type="entry name" value="CYCLIC-AMP RESPONSE ELEMENT BINDING PROTEIN"/>
    <property type="match status" value="1"/>
</dbReference>
<evidence type="ECO:0000259" key="6">
    <source>
        <dbReference type="SMART" id="SM00338"/>
    </source>
</evidence>
<sequence length="177" mass="19578">IPNGAGTTKPESKPASGPIDPHDNDTANGLYMLGQGRDGARSTNQFAVAQQNRNASPQVSSVNGGSIGSARGMSDGSIVLDESEKARPKMRDETGGRWIQIKMTDEEMRKNFLGRNRIAALKFRQRKKRWLTNLQIKVEIFNTENDALTVIRTVQLLSNMDSTVPSYYRSLGPSIRR</sequence>
<keyword evidence="4" id="KW-0539">Nucleus</keyword>
<evidence type="ECO:0000256" key="3">
    <source>
        <dbReference type="ARBA" id="ARBA00023163"/>
    </source>
</evidence>
<dbReference type="InterPro" id="IPR021756">
    <property type="entry name" value="TF_Aft1_HRR"/>
</dbReference>
<dbReference type="InterPro" id="IPR046347">
    <property type="entry name" value="bZIP_sf"/>
</dbReference>
<evidence type="ECO:0000256" key="2">
    <source>
        <dbReference type="ARBA" id="ARBA00023015"/>
    </source>
</evidence>
<evidence type="ECO:0000256" key="4">
    <source>
        <dbReference type="ARBA" id="ARBA00023242"/>
    </source>
</evidence>
<feature type="compositionally biased region" description="Polar residues" evidence="5">
    <location>
        <begin position="41"/>
        <end position="64"/>
    </location>
</feature>
<reference evidence="7" key="1">
    <citation type="journal article" date="2012" name="Mol. Plant Microbe Interact.">
        <title>A highly conserved effector in Fusarium oxysporum is required for full virulence on Arabidopsis.</title>
        <authorList>
            <person name="Thatcher L.F."/>
            <person name="Gardiner D.M."/>
            <person name="Kazan K."/>
            <person name="Manners J."/>
        </authorList>
    </citation>
    <scope>NUCLEOTIDE SEQUENCE [LARGE SCALE GENOMIC DNA]</scope>
    <source>
        <strain evidence="7">Fo5176</strain>
    </source>
</reference>
<evidence type="ECO:0000256" key="1">
    <source>
        <dbReference type="ARBA" id="ARBA00004123"/>
    </source>
</evidence>
<proteinExistence type="predicted"/>
<dbReference type="Gene3D" id="1.20.5.170">
    <property type="match status" value="1"/>
</dbReference>
<dbReference type="InterPro" id="IPR004827">
    <property type="entry name" value="bZIP"/>
</dbReference>
<feature type="domain" description="BZIP" evidence="6">
    <location>
        <begin position="103"/>
        <end position="166"/>
    </location>
</feature>
<dbReference type="Pfam" id="PF00170">
    <property type="entry name" value="bZIP_1"/>
    <property type="match status" value="1"/>
</dbReference>
<dbReference type="GO" id="GO:0003700">
    <property type="term" value="F:DNA-binding transcription factor activity"/>
    <property type="evidence" value="ECO:0007669"/>
    <property type="project" value="InterPro"/>
</dbReference>
<comment type="subcellular location">
    <subcellularLocation>
        <location evidence="1">Nucleus</location>
    </subcellularLocation>
</comment>
<keyword evidence="3" id="KW-0804">Transcription</keyword>
<dbReference type="STRING" id="660025.F9GBJ7"/>
<dbReference type="SMART" id="SM00338">
    <property type="entry name" value="BRLZ"/>
    <property type="match status" value="1"/>
</dbReference>
<gene>
    <name evidence="7" type="ORF">FOXB_16030</name>
</gene>
<dbReference type="Pfam" id="PF11787">
    <property type="entry name" value="Aft1_HRR"/>
    <property type="match status" value="1"/>
</dbReference>
<dbReference type="InterPro" id="IPR051027">
    <property type="entry name" value="bZIP_transcription_factors"/>
</dbReference>
<dbReference type="GO" id="GO:0005634">
    <property type="term" value="C:nucleus"/>
    <property type="evidence" value="ECO:0007669"/>
    <property type="project" value="UniProtKB-SubCell"/>
</dbReference>
<evidence type="ECO:0000313" key="7">
    <source>
        <dbReference type="EMBL" id="EGU73457.1"/>
    </source>
</evidence>
<protein>
    <recommendedName>
        <fullName evidence="6">BZIP domain-containing protein</fullName>
    </recommendedName>
</protein>
<dbReference type="AlphaFoldDB" id="F9GBJ7"/>
<accession>F9GBJ7</accession>
<name>F9GBJ7_FUSOF</name>
<dbReference type="EMBL" id="AFQF01004554">
    <property type="protein sequence ID" value="EGU73457.1"/>
    <property type="molecule type" value="Genomic_DNA"/>
</dbReference>
<feature type="non-terminal residue" evidence="7">
    <location>
        <position position="1"/>
    </location>
</feature>
<keyword evidence="2" id="KW-0805">Transcription regulation</keyword>
<dbReference type="SUPFAM" id="SSF57959">
    <property type="entry name" value="Leucine zipper domain"/>
    <property type="match status" value="1"/>
</dbReference>
<comment type="caution">
    <text evidence="7">The sequence shown here is derived from an EMBL/GenBank/DDBJ whole genome shotgun (WGS) entry which is preliminary data.</text>
</comment>
<feature type="region of interest" description="Disordered" evidence="5">
    <location>
        <begin position="1"/>
        <end position="76"/>
    </location>
</feature>
<evidence type="ECO:0000256" key="5">
    <source>
        <dbReference type="SAM" id="MobiDB-lite"/>
    </source>
</evidence>
<organism evidence="7">
    <name type="scientific">Fusarium oxysporum (strain Fo5176)</name>
    <name type="common">Fusarium vascular wilt</name>
    <dbReference type="NCBI Taxonomy" id="660025"/>
    <lineage>
        <taxon>Eukaryota</taxon>
        <taxon>Fungi</taxon>
        <taxon>Dikarya</taxon>
        <taxon>Ascomycota</taxon>
        <taxon>Pezizomycotina</taxon>
        <taxon>Sordariomycetes</taxon>
        <taxon>Hypocreomycetidae</taxon>
        <taxon>Hypocreales</taxon>
        <taxon>Nectriaceae</taxon>
        <taxon>Fusarium</taxon>
        <taxon>Fusarium oxysporum species complex</taxon>
    </lineage>
</organism>
<dbReference type="CDD" id="cd14687">
    <property type="entry name" value="bZIP_ATF2"/>
    <property type="match status" value="1"/>
</dbReference>